<dbReference type="InterPro" id="IPR004360">
    <property type="entry name" value="Glyas_Fos-R_dOase_dom"/>
</dbReference>
<evidence type="ECO:0000256" key="18">
    <source>
        <dbReference type="ARBA" id="ARBA00023034"/>
    </source>
</evidence>
<keyword evidence="10" id="KW-0963">Cytoplasm</keyword>
<dbReference type="PANTHER" id="PTHR11959:SF1">
    <property type="entry name" value="4-HYDROXYPHENYLPYRUVATE DIOXYGENASE"/>
    <property type="match status" value="1"/>
</dbReference>
<dbReference type="GO" id="GO:0003868">
    <property type="term" value="F:4-hydroxyphenylpyruvate dioxygenase activity"/>
    <property type="evidence" value="ECO:0007669"/>
    <property type="project" value="UniProtKB-EC"/>
</dbReference>
<evidence type="ECO:0000256" key="21">
    <source>
        <dbReference type="ARBA" id="ARBA00029786"/>
    </source>
</evidence>
<evidence type="ECO:0000256" key="3">
    <source>
        <dbReference type="ARBA" id="ARBA00004406"/>
    </source>
</evidence>
<dbReference type="PROSITE" id="PS51819">
    <property type="entry name" value="VOC"/>
    <property type="match status" value="1"/>
</dbReference>
<accession>A0A9P8AI31</accession>
<keyword evidence="16" id="KW-0560">Oxidoreductase</keyword>
<evidence type="ECO:0000256" key="16">
    <source>
        <dbReference type="ARBA" id="ARBA00023002"/>
    </source>
</evidence>
<dbReference type="InterPro" id="IPR037523">
    <property type="entry name" value="VOC_core"/>
</dbReference>
<protein>
    <recommendedName>
        <fullName evidence="9">4-hydroxyphenylpyruvate dioxygenase</fullName>
        <ecNumber evidence="8">1.13.11.27</ecNumber>
    </recommendedName>
    <alternativeName>
        <fullName evidence="21">4-hydroxyphenylpyruvic acid oxidase</fullName>
    </alternativeName>
</protein>
<keyword evidence="19" id="KW-0472">Membrane</keyword>
<evidence type="ECO:0000259" key="24">
    <source>
        <dbReference type="PROSITE" id="PS51819"/>
    </source>
</evidence>
<comment type="cofactor">
    <cofactor evidence="1">
        <name>Fe cation</name>
        <dbReference type="ChEBI" id="CHEBI:24875"/>
    </cofactor>
</comment>
<dbReference type="OrthoDB" id="414569at2759"/>
<dbReference type="Proteomes" id="UP000790833">
    <property type="component" value="Unassembled WGS sequence"/>
</dbReference>
<dbReference type="GO" id="GO:0000139">
    <property type="term" value="C:Golgi membrane"/>
    <property type="evidence" value="ECO:0007669"/>
    <property type="project" value="UniProtKB-SubCell"/>
</dbReference>
<dbReference type="InterPro" id="IPR041735">
    <property type="entry name" value="4OHPhenylPyrv_dOase_C"/>
</dbReference>
<dbReference type="GO" id="GO:0046872">
    <property type="term" value="F:metal ion binding"/>
    <property type="evidence" value="ECO:0007669"/>
    <property type="project" value="UniProtKB-KW"/>
</dbReference>
<dbReference type="InterPro" id="IPR005956">
    <property type="entry name" value="4OHPhenylPyrv_dOase"/>
</dbReference>
<dbReference type="Pfam" id="PF00903">
    <property type="entry name" value="Glyoxalase"/>
    <property type="match status" value="1"/>
</dbReference>
<evidence type="ECO:0000256" key="15">
    <source>
        <dbReference type="ARBA" id="ARBA00022964"/>
    </source>
</evidence>
<evidence type="ECO:0000256" key="13">
    <source>
        <dbReference type="ARBA" id="ARBA00022824"/>
    </source>
</evidence>
<dbReference type="FunFam" id="3.10.180.10:FF:000022">
    <property type="entry name" value="4-hydroxyphenylpyruvate dioxygenase"/>
    <property type="match status" value="1"/>
</dbReference>
<evidence type="ECO:0000256" key="20">
    <source>
        <dbReference type="ARBA" id="ARBA00023232"/>
    </source>
</evidence>
<sequence length="531" mass="60083">MSYDHNLLVELPYYPYELDPFINREVNELLSKGHMTFQEPIDGFIGFHHLKLCTANAKQLASFFVNIMDFEEIAYKGLESGSKLLASHVVRNGNVTFELVNTLISMDQDQELCFPLSGEDFAALLKRNGKFAAIKDHLRHLTKAHVEDIVTSTLFELQGSSLNPRLKETLTTTIKESESYQNTMAGFDSIIDNLDGNIQATVLELMQVSLIQKFLKYHNDGVYDIALNVVNVEDAFQKAIKGGALVLAPPTTTQGNFGWIKSCTVALPGVDICHTLIECTNYHGRYLPGYIPSISEISEAYLNTLTQQPPVRLLEIDHCVENYGWNEMMKRATLYANMFGLHRFWSVDEADVSTTLTSLRSIVMASANGKVKIPINEPAEGLARSQIEEFNDYNNGPGVQHIALRTLNIISAVAALKARGVEFNGISPTYYENLRKRMELDDVVLKEDINELAKLNILVDYDASTRTKKKLCNYILQIFTKPLHDRPTLFLEIIQRRHHNGFGKGTFKGLFETIEMQQRRRGTLFKPELKY</sequence>
<dbReference type="CDD" id="cd08342">
    <property type="entry name" value="HPPD_N_like"/>
    <property type="match status" value="1"/>
</dbReference>
<evidence type="ECO:0000313" key="25">
    <source>
        <dbReference type="EMBL" id="KAG7193978.1"/>
    </source>
</evidence>
<comment type="similarity">
    <text evidence="6">Belongs to the 4HPPD family.</text>
</comment>
<dbReference type="EC" id="1.13.11.27" evidence="8"/>
<dbReference type="EMBL" id="JAHMUF010000009">
    <property type="protein sequence ID" value="KAG7193978.1"/>
    <property type="molecule type" value="Genomic_DNA"/>
</dbReference>
<reference evidence="25" key="1">
    <citation type="submission" date="2021-03" db="EMBL/GenBank/DDBJ databases">
        <authorList>
            <person name="Palmer J.M."/>
        </authorList>
    </citation>
    <scope>NUCLEOTIDE SEQUENCE</scope>
    <source>
        <strain evidence="25">ARV_011</strain>
    </source>
</reference>
<evidence type="ECO:0000256" key="1">
    <source>
        <dbReference type="ARBA" id="ARBA00001962"/>
    </source>
</evidence>
<keyword evidence="11" id="KW-0479">Metal-binding</keyword>
<feature type="domain" description="VOC" evidence="24">
    <location>
        <begin position="315"/>
        <end position="481"/>
    </location>
</feature>
<evidence type="ECO:0000256" key="19">
    <source>
        <dbReference type="ARBA" id="ARBA00023136"/>
    </source>
</evidence>
<organism evidence="25 26">
    <name type="scientific">Scheffersomyces spartinae</name>
    <dbReference type="NCBI Taxonomy" id="45513"/>
    <lineage>
        <taxon>Eukaryota</taxon>
        <taxon>Fungi</taxon>
        <taxon>Dikarya</taxon>
        <taxon>Ascomycota</taxon>
        <taxon>Saccharomycotina</taxon>
        <taxon>Pichiomycetes</taxon>
        <taxon>Debaryomycetaceae</taxon>
        <taxon>Scheffersomyces</taxon>
    </lineage>
</organism>
<evidence type="ECO:0000256" key="6">
    <source>
        <dbReference type="ARBA" id="ARBA00005877"/>
    </source>
</evidence>
<gene>
    <name evidence="25" type="ORF">KQ657_005177</name>
</gene>
<dbReference type="CDD" id="cd07250">
    <property type="entry name" value="HPPD_C_like"/>
    <property type="match status" value="1"/>
</dbReference>
<keyword evidence="13" id="KW-0256">Endoplasmic reticulum</keyword>
<dbReference type="GO" id="GO:0006572">
    <property type="term" value="P:L-tyrosine catabolic process"/>
    <property type="evidence" value="ECO:0007669"/>
    <property type="project" value="UniProtKB-KW"/>
</dbReference>
<keyword evidence="15" id="KW-0223">Dioxygenase</keyword>
<evidence type="ECO:0000256" key="11">
    <source>
        <dbReference type="ARBA" id="ARBA00022723"/>
    </source>
</evidence>
<keyword evidence="17" id="KW-0408">Iron</keyword>
<dbReference type="PANTHER" id="PTHR11959">
    <property type="entry name" value="4-HYDROXYPHENYLPYRUVATE DIOXYGENASE"/>
    <property type="match status" value="1"/>
</dbReference>
<evidence type="ECO:0000256" key="4">
    <source>
        <dbReference type="ARBA" id="ARBA00004496"/>
    </source>
</evidence>
<dbReference type="SUPFAM" id="SSF54593">
    <property type="entry name" value="Glyoxalase/Bleomycin resistance protein/Dihydroxybiphenyl dioxygenase"/>
    <property type="match status" value="2"/>
</dbReference>
<dbReference type="AlphaFoldDB" id="A0A9P8AI31"/>
<comment type="pathway">
    <text evidence="5">Amino-acid degradation; L-phenylalanine degradation; acetoacetate and fumarate from L-phenylalanine: step 3/6.</text>
</comment>
<keyword evidence="26" id="KW-1185">Reference proteome</keyword>
<name>A0A9P8AI31_9ASCO</name>
<comment type="function">
    <text evidence="22">Catalyzes the conversion of 4-hydroxyphenylpyruvic acid to homogentisic acid, one of the steps in tyrosine catabolism.</text>
</comment>
<dbReference type="NCBIfam" id="TIGR01263">
    <property type="entry name" value="4HPPD"/>
    <property type="match status" value="1"/>
</dbReference>
<comment type="subunit">
    <text evidence="7">Homodimer.</text>
</comment>
<comment type="caution">
    <text evidence="25">The sequence shown here is derived from an EMBL/GenBank/DDBJ whole genome shotgun (WGS) entry which is preliminary data.</text>
</comment>
<evidence type="ECO:0000256" key="9">
    <source>
        <dbReference type="ARBA" id="ARBA00018452"/>
    </source>
</evidence>
<keyword evidence="20" id="KW-0585">Phenylalanine catabolism</keyword>
<dbReference type="GO" id="GO:0042802">
    <property type="term" value="F:identical protein binding"/>
    <property type="evidence" value="ECO:0007669"/>
    <property type="project" value="UniProtKB-ARBA"/>
</dbReference>
<evidence type="ECO:0000256" key="22">
    <source>
        <dbReference type="ARBA" id="ARBA00033727"/>
    </source>
</evidence>
<dbReference type="Gene3D" id="3.10.180.10">
    <property type="entry name" value="2,3-Dihydroxybiphenyl 1,2-Dioxygenase, domain 1"/>
    <property type="match status" value="2"/>
</dbReference>
<dbReference type="InterPro" id="IPR029068">
    <property type="entry name" value="Glyas_Bleomycin-R_OHBP_Dase"/>
</dbReference>
<evidence type="ECO:0000256" key="7">
    <source>
        <dbReference type="ARBA" id="ARBA00011738"/>
    </source>
</evidence>
<evidence type="ECO:0000256" key="5">
    <source>
        <dbReference type="ARBA" id="ARBA00005162"/>
    </source>
</evidence>
<evidence type="ECO:0000256" key="2">
    <source>
        <dbReference type="ARBA" id="ARBA00004395"/>
    </source>
</evidence>
<proteinExistence type="inferred from homology"/>
<dbReference type="GO" id="GO:0005789">
    <property type="term" value="C:endoplasmic reticulum membrane"/>
    <property type="evidence" value="ECO:0007669"/>
    <property type="project" value="UniProtKB-SubCell"/>
</dbReference>
<evidence type="ECO:0000256" key="17">
    <source>
        <dbReference type="ARBA" id="ARBA00023004"/>
    </source>
</evidence>
<dbReference type="GeneID" id="66118551"/>
<evidence type="ECO:0000256" key="8">
    <source>
        <dbReference type="ARBA" id="ARBA00013222"/>
    </source>
</evidence>
<dbReference type="GO" id="GO:0006559">
    <property type="term" value="P:L-phenylalanine catabolic process"/>
    <property type="evidence" value="ECO:0007669"/>
    <property type="project" value="UniProtKB-KW"/>
</dbReference>
<keyword evidence="18" id="KW-0333">Golgi apparatus</keyword>
<evidence type="ECO:0000256" key="10">
    <source>
        <dbReference type="ARBA" id="ARBA00022490"/>
    </source>
</evidence>
<evidence type="ECO:0000256" key="12">
    <source>
        <dbReference type="ARBA" id="ARBA00022737"/>
    </source>
</evidence>
<evidence type="ECO:0000256" key="23">
    <source>
        <dbReference type="ARBA" id="ARBA00048047"/>
    </source>
</evidence>
<keyword evidence="14" id="KW-0828">Tyrosine catabolism</keyword>
<dbReference type="InterPro" id="IPR041736">
    <property type="entry name" value="4OHPhenylPyrv_dOase_N"/>
</dbReference>
<dbReference type="RefSeq" id="XP_043049525.1">
    <property type="nucleotide sequence ID" value="XM_043195820.1"/>
</dbReference>
<evidence type="ECO:0000256" key="14">
    <source>
        <dbReference type="ARBA" id="ARBA00022878"/>
    </source>
</evidence>
<comment type="catalytic activity">
    <reaction evidence="23">
        <text>3-(4-hydroxyphenyl)pyruvate + O2 = homogentisate + CO2</text>
        <dbReference type="Rhea" id="RHEA:16189"/>
        <dbReference type="ChEBI" id="CHEBI:15379"/>
        <dbReference type="ChEBI" id="CHEBI:16169"/>
        <dbReference type="ChEBI" id="CHEBI:16526"/>
        <dbReference type="ChEBI" id="CHEBI:36242"/>
        <dbReference type="EC" id="1.13.11.27"/>
    </reaction>
    <physiologicalReaction direction="left-to-right" evidence="23">
        <dbReference type="Rhea" id="RHEA:16190"/>
    </physiologicalReaction>
</comment>
<evidence type="ECO:0000313" key="26">
    <source>
        <dbReference type="Proteomes" id="UP000790833"/>
    </source>
</evidence>
<keyword evidence="12" id="KW-0677">Repeat</keyword>
<comment type="subcellular location">
    <subcellularLocation>
        <location evidence="4">Cytoplasm</location>
    </subcellularLocation>
    <subcellularLocation>
        <location evidence="3">Endoplasmic reticulum membrane</location>
        <topology evidence="3">Peripheral membrane protein</topology>
    </subcellularLocation>
    <subcellularLocation>
        <location evidence="2">Golgi apparatus membrane</location>
        <topology evidence="2">Peripheral membrane protein</topology>
    </subcellularLocation>
</comment>